<organism evidence="4 5">
    <name type="scientific">Streptacidiphilus monticola</name>
    <dbReference type="NCBI Taxonomy" id="2161674"/>
    <lineage>
        <taxon>Bacteria</taxon>
        <taxon>Bacillati</taxon>
        <taxon>Actinomycetota</taxon>
        <taxon>Actinomycetes</taxon>
        <taxon>Kitasatosporales</taxon>
        <taxon>Streptomycetaceae</taxon>
        <taxon>Streptacidiphilus</taxon>
    </lineage>
</organism>
<dbReference type="Pfam" id="PF18181">
    <property type="entry name" value="SLATT_1"/>
    <property type="match status" value="1"/>
</dbReference>
<evidence type="ECO:0000256" key="1">
    <source>
        <dbReference type="SAM" id="Phobius"/>
    </source>
</evidence>
<keyword evidence="1" id="KW-1133">Transmembrane helix</keyword>
<feature type="domain" description="SMODS and SLOG-associating 2TM effector" evidence="3">
    <location>
        <begin position="16"/>
        <end position="169"/>
    </location>
</feature>
<sequence length="305" mass="34334">MVQLSAPGFRERHLLPEPYWRADEMSVREQRKAIRWYRGQILCLLFASVFGALTITVGRDKNLASALAVCAFAGAGVFTYLLRAEAPQAIWYQGRAAAESVKGLVWRYVVRARPFDGPAESTEADYAFLEQLGEVFLTHRGHGVIPTDAVPVITDEMRRLRALPLHARRDLYLQERLRAQALWYRSRADAYTTSTSKWSLATGMAILAGIPLAALQIFEQIPHVLGILSTIGASITAWTQLKQYRPLTSAYRLAAQELEQLEGQLTRLIPADADAELEWSRLARDAEATLAREQAVWRARSDRRI</sequence>
<evidence type="ECO:0000313" key="5">
    <source>
        <dbReference type="Proteomes" id="UP001596174"/>
    </source>
</evidence>
<evidence type="ECO:0000259" key="3">
    <source>
        <dbReference type="Pfam" id="PF18184"/>
    </source>
</evidence>
<feature type="transmembrane region" description="Helical" evidence="1">
    <location>
        <begin position="36"/>
        <end position="57"/>
    </location>
</feature>
<evidence type="ECO:0000313" key="4">
    <source>
        <dbReference type="EMBL" id="MFC5911747.1"/>
    </source>
</evidence>
<keyword evidence="1" id="KW-0472">Membrane</keyword>
<dbReference type="EMBL" id="JBHSQJ010000241">
    <property type="protein sequence ID" value="MFC5911747.1"/>
    <property type="molecule type" value="Genomic_DNA"/>
</dbReference>
<reference evidence="5" key="1">
    <citation type="journal article" date="2019" name="Int. J. Syst. Evol. Microbiol.">
        <title>The Global Catalogue of Microorganisms (GCM) 10K type strain sequencing project: providing services to taxonomists for standard genome sequencing and annotation.</title>
        <authorList>
            <consortium name="The Broad Institute Genomics Platform"/>
            <consortium name="The Broad Institute Genome Sequencing Center for Infectious Disease"/>
            <person name="Wu L."/>
            <person name="Ma J."/>
        </authorList>
    </citation>
    <scope>NUCLEOTIDE SEQUENCE [LARGE SCALE GENOMIC DNA]</scope>
    <source>
        <strain evidence="5">JCM 4816</strain>
    </source>
</reference>
<dbReference type="NCBIfam" id="NF033610">
    <property type="entry name" value="SLATT_3"/>
    <property type="match status" value="1"/>
</dbReference>
<name>A0ABW1GDR4_9ACTN</name>
<gene>
    <name evidence="4" type="ORF">ACFP3V_31645</name>
</gene>
<comment type="caution">
    <text evidence="4">The sequence shown here is derived from an EMBL/GenBank/DDBJ whole genome shotgun (WGS) entry which is preliminary data.</text>
</comment>
<dbReference type="InterPro" id="IPR041116">
    <property type="entry name" value="SLATT_3"/>
</dbReference>
<evidence type="ECO:0000259" key="2">
    <source>
        <dbReference type="Pfam" id="PF18181"/>
    </source>
</evidence>
<keyword evidence="1" id="KW-0812">Transmembrane</keyword>
<proteinExistence type="predicted"/>
<dbReference type="RefSeq" id="WP_380591233.1">
    <property type="nucleotide sequence ID" value="NZ_JBHSQJ010000241.1"/>
</dbReference>
<keyword evidence="5" id="KW-1185">Reference proteome</keyword>
<feature type="transmembrane region" description="Helical" evidence="1">
    <location>
        <begin position="63"/>
        <end position="82"/>
    </location>
</feature>
<dbReference type="NCBIfam" id="NF033634">
    <property type="entry name" value="SLATT_1"/>
    <property type="match status" value="1"/>
</dbReference>
<feature type="domain" description="SMODS and SLOG-associating 2TM effector" evidence="2">
    <location>
        <begin position="172"/>
        <end position="297"/>
    </location>
</feature>
<dbReference type="Proteomes" id="UP001596174">
    <property type="component" value="Unassembled WGS sequence"/>
</dbReference>
<protein>
    <submittedName>
        <fullName evidence="4">DUF4231 domain-containing protein</fullName>
    </submittedName>
</protein>
<dbReference type="InterPro" id="IPR040884">
    <property type="entry name" value="SLATT_1"/>
</dbReference>
<accession>A0ABW1GDR4</accession>
<dbReference type="Pfam" id="PF18184">
    <property type="entry name" value="SLATT_3"/>
    <property type="match status" value="1"/>
</dbReference>